<dbReference type="SUPFAM" id="SSF82866">
    <property type="entry name" value="Multidrug efflux transporter AcrB transmembrane domain"/>
    <property type="match status" value="2"/>
</dbReference>
<dbReference type="STRING" id="1297742.A176_003008"/>
<accession>A0A0H4WRI2</accession>
<feature type="region of interest" description="Disordered" evidence="1">
    <location>
        <begin position="1014"/>
        <end position="1041"/>
    </location>
</feature>
<feature type="transmembrane region" description="Helical" evidence="2">
    <location>
        <begin position="849"/>
        <end position="868"/>
    </location>
</feature>
<feature type="transmembrane region" description="Helical" evidence="2">
    <location>
        <begin position="385"/>
        <end position="409"/>
    </location>
</feature>
<evidence type="ECO:0000256" key="1">
    <source>
        <dbReference type="SAM" id="MobiDB-lite"/>
    </source>
</evidence>
<feature type="transmembrane region" description="Helical" evidence="2">
    <location>
        <begin position="525"/>
        <end position="545"/>
    </location>
</feature>
<dbReference type="Gene3D" id="3.30.2090.10">
    <property type="entry name" value="Multidrug efflux transporter AcrB TolC docking domain, DN and DC subdomains"/>
    <property type="match status" value="2"/>
</dbReference>
<protein>
    <submittedName>
        <fullName evidence="3">RND multidrug efflux transporter</fullName>
    </submittedName>
</protein>
<evidence type="ECO:0000256" key="2">
    <source>
        <dbReference type="SAM" id="Phobius"/>
    </source>
</evidence>
<dbReference type="SUPFAM" id="SSF82714">
    <property type="entry name" value="Multidrug efflux transporter AcrB TolC docking domain, DN and DC subdomains"/>
    <property type="match status" value="2"/>
</dbReference>
<dbReference type="PATRIC" id="fig|1297742.4.peg.3032"/>
<dbReference type="OrthoDB" id="5298114at2"/>
<dbReference type="PRINTS" id="PR00702">
    <property type="entry name" value="ACRIFLAVINRP"/>
</dbReference>
<keyword evidence="4" id="KW-1185">Reference proteome</keyword>
<feature type="transmembrane region" description="Helical" evidence="2">
    <location>
        <begin position="457"/>
        <end position="482"/>
    </location>
</feature>
<feature type="transmembrane region" description="Helical" evidence="2">
    <location>
        <begin position="336"/>
        <end position="354"/>
    </location>
</feature>
<feature type="transmembrane region" description="Helical" evidence="2">
    <location>
        <begin position="593"/>
        <end position="614"/>
    </location>
</feature>
<dbReference type="eggNOG" id="COG0841">
    <property type="taxonomic scope" value="Bacteria"/>
</dbReference>
<dbReference type="GO" id="GO:0005886">
    <property type="term" value="C:plasma membrane"/>
    <property type="evidence" value="ECO:0007669"/>
    <property type="project" value="TreeGrafter"/>
</dbReference>
<dbReference type="SUPFAM" id="SSF82693">
    <property type="entry name" value="Multidrug efflux transporter AcrB pore domain, PN1, PN2, PC1 and PC2 subdomains"/>
    <property type="match status" value="3"/>
</dbReference>
<dbReference type="EMBL" id="CP012109">
    <property type="protein sequence ID" value="AKQ66096.1"/>
    <property type="molecule type" value="Genomic_DNA"/>
</dbReference>
<feature type="transmembrane region" description="Helical" evidence="2">
    <location>
        <begin position="361"/>
        <end position="379"/>
    </location>
</feature>
<dbReference type="Gene3D" id="3.30.70.1430">
    <property type="entry name" value="Multidrug efflux transporter AcrB pore domain"/>
    <property type="match status" value="2"/>
</dbReference>
<dbReference type="PANTHER" id="PTHR32063:SF0">
    <property type="entry name" value="SWARMING MOTILITY PROTEIN SWRC"/>
    <property type="match status" value="1"/>
</dbReference>
<feature type="transmembrane region" description="Helical" evidence="2">
    <location>
        <begin position="980"/>
        <end position="1004"/>
    </location>
</feature>
<dbReference type="InterPro" id="IPR001036">
    <property type="entry name" value="Acrflvin-R"/>
</dbReference>
<sequence length="1041" mass="113082">MNITEACIKKPVLAWMIMAATIVFGLVAAQRIGISQFPDVDFPTINISVTWEGANPEAVESDVLEFIEEAVTQVEGVTAINSTARQGGGNITVELDLSRNVDLALQDVQTKVSQVQRRLPLDIDPPIISKSNPEDQPILWVGVSGPFSQQVVSDYARYRVKEKLQTIPGVGEVQLGGLLERNVRIWVDAQKLDALGLTVADVSAALQREHVELPAGRIETQGREVNVRVMGEALDLETLRRIIIREQNGFPIYLNDVALVEDGFEDVRRMARINGEPAQGLGIKKQRGANAVAVAQGIRAELDKMQKDLPEGMQLGINFDSTQFIEESVHEIEFELMLACILTAFVCWVFLGSLSSTMNVVLAIPMSLLGTVAVIYFLGFTLNTFTLLGLALAVGIVVDDAIMVLENIFRHSEEGKDRVRAAREGTAEITFAALAATFAVVAIFLPVVFMSGVIGKYFLQFGVTLCVAVLLSYVEAITLAPARCAQLLKTSREGRSRIGVWVDRAFEKLERVYARTLAWGLKRPWWVLAVSVALTASSVFVFRALPGEFVPSQDQSRLLVRMQTAVGSNIDETNRLFLRAEEFASSRPEVTRVFSVVGGFGSGAVNTGIMFVSLKPPDERMPQAEFQQILRKEFNSYPGLRAVVQDQSQSGFTAQRGFPVEFSVRGSDWEQLVEASQDMRERLQASGKVVDVDTDYQLGMPELRITPDRGRAADLGVPIQAVATTINALVGGVRVGKYSTGGRRIDVRMRLLKDQRSRPEDLSTLKVRTASGALVPLSSLVTQEERPALQAITRRDRERAISVFANVAPSSNQEEALATVERLAKELPGGVRVVAGGASVAFRDSMSSLFFALFLGIGVAYMVLGAQFNSFLHPVTVLTILPLSVAGAAFALFATGTTLNIFSMIGLLLLMGIVKKNSIILVDYALQERERGADAMQAMLRAGPVRLRPILMTSTATMMAAVPAALALGAGSETRAPMSIAVLGGLSVSTVLSLLVVPAFYVVADRIKERLGARFGKKDDPTQEPPQHPGHGDAPRPAAHG</sequence>
<dbReference type="Gene3D" id="3.30.70.1440">
    <property type="entry name" value="Multidrug efflux transporter AcrB pore domain"/>
    <property type="match status" value="1"/>
</dbReference>
<dbReference type="Gene3D" id="3.30.70.1320">
    <property type="entry name" value="Multidrug efflux transporter AcrB pore domain like"/>
    <property type="match status" value="1"/>
</dbReference>
<dbReference type="InterPro" id="IPR027463">
    <property type="entry name" value="AcrB_DN_DC_subdom"/>
</dbReference>
<feature type="transmembrane region" description="Helical" evidence="2">
    <location>
        <begin position="888"/>
        <end position="910"/>
    </location>
</feature>
<name>A0A0H4WRI2_9BACT</name>
<dbReference type="AlphaFoldDB" id="A0A0H4WRI2"/>
<dbReference type="PANTHER" id="PTHR32063">
    <property type="match status" value="1"/>
</dbReference>
<organism evidence="3 4">
    <name type="scientific">Pseudomyxococcus hansupus</name>
    <dbReference type="NCBI Taxonomy" id="1297742"/>
    <lineage>
        <taxon>Bacteria</taxon>
        <taxon>Pseudomonadati</taxon>
        <taxon>Myxococcota</taxon>
        <taxon>Myxococcia</taxon>
        <taxon>Myxococcales</taxon>
        <taxon>Cystobacterineae</taxon>
        <taxon>Myxococcaceae</taxon>
        <taxon>Pseudomyxococcus</taxon>
    </lineage>
</organism>
<dbReference type="KEGG" id="mym:A176_003008"/>
<evidence type="ECO:0000313" key="4">
    <source>
        <dbReference type="Proteomes" id="UP000009026"/>
    </source>
</evidence>
<keyword evidence="2" id="KW-1133">Transmembrane helix</keyword>
<dbReference type="GO" id="GO:0042910">
    <property type="term" value="F:xenobiotic transmembrane transporter activity"/>
    <property type="evidence" value="ECO:0007669"/>
    <property type="project" value="TreeGrafter"/>
</dbReference>
<dbReference type="Gene3D" id="1.20.1640.10">
    <property type="entry name" value="Multidrug efflux transporter AcrB transmembrane domain"/>
    <property type="match status" value="2"/>
</dbReference>
<feature type="transmembrane region" description="Helical" evidence="2">
    <location>
        <begin position="429"/>
        <end position="451"/>
    </location>
</feature>
<dbReference type="Pfam" id="PF00873">
    <property type="entry name" value="ACR_tran"/>
    <property type="match status" value="1"/>
</dbReference>
<keyword evidence="2" id="KW-0472">Membrane</keyword>
<reference evidence="3 4" key="1">
    <citation type="journal article" date="2016" name="PLoS ONE">
        <title>Complete Genome Sequence and Comparative Genomics of a Novel Myxobacterium Myxococcus hansupus.</title>
        <authorList>
            <person name="Sharma G."/>
            <person name="Narwani T."/>
            <person name="Subramanian S."/>
        </authorList>
    </citation>
    <scope>NUCLEOTIDE SEQUENCE [LARGE SCALE GENOMIC DNA]</scope>
    <source>
        <strain evidence="4">mixupus</strain>
    </source>
</reference>
<evidence type="ECO:0000313" key="3">
    <source>
        <dbReference type="EMBL" id="AKQ66096.1"/>
    </source>
</evidence>
<dbReference type="RefSeq" id="WP_002640348.1">
    <property type="nucleotide sequence ID" value="NZ_CP012109.1"/>
</dbReference>
<proteinExistence type="predicted"/>
<gene>
    <name evidence="3" type="ORF">A176_003008</name>
</gene>
<dbReference type="Proteomes" id="UP000009026">
    <property type="component" value="Chromosome"/>
</dbReference>
<keyword evidence="2" id="KW-0812">Transmembrane</keyword>
<feature type="transmembrane region" description="Helical" evidence="2">
    <location>
        <begin position="12"/>
        <end position="29"/>
    </location>
</feature>
<feature type="transmembrane region" description="Helical" evidence="2">
    <location>
        <begin position="949"/>
        <end position="968"/>
    </location>
</feature>